<gene>
    <name evidence="1" type="ORF">KACC15558_21590</name>
</gene>
<keyword evidence="2" id="KW-1185">Reference proteome</keyword>
<dbReference type="EMBL" id="BAABNP010000008">
    <property type="protein sequence ID" value="GAA5341119.1"/>
    <property type="molecule type" value="Genomic_DNA"/>
</dbReference>
<evidence type="ECO:0008006" key="3">
    <source>
        <dbReference type="Google" id="ProtNLM"/>
    </source>
</evidence>
<proteinExistence type="predicted"/>
<reference evidence="1 2" key="1">
    <citation type="submission" date="2024-02" db="EMBL/GenBank/DDBJ databases">
        <title>Characterization of antibiotic resistant novel bacterial strains and their environmental applications.</title>
        <authorList>
            <person name="Manzoor S."/>
            <person name="Abbas S."/>
            <person name="Arshad M."/>
            <person name="Li W.J."/>
            <person name="Ahmed I."/>
        </authorList>
    </citation>
    <scope>NUCLEOTIDE SEQUENCE [LARGE SCALE GENOMIC DNA]</scope>
    <source>
        <strain evidence="1 2">KACC 15558</strain>
    </source>
</reference>
<dbReference type="Proteomes" id="UP001498935">
    <property type="component" value="Unassembled WGS sequence"/>
</dbReference>
<name>A0ABP9U461_9MICO</name>
<sequence>MYVVMTTARFIREGFTKRELEQALDCCLERIARGRYVARRVCDNPDHSAVWAAIDEAYADEYEHFGDRRDAEERLRVIIHARAEKTAGHADGGRAASGREIFSHLSAALIHGLPVVCLPDPRAEVYRGEIPRKYRHLHVRVDRVPEGHTTSVGIYRVTSVEWTLVDVALTYDLATAVAMIDHAIREGMTVASRIARVLDGRPEARAQRRARAALDLADGRRESPAESVAAVRFYEFGIVGMEPQVEMFGNAGVCFARVDFCHRASRTIVEVDGLAKYTEYASDAKEALADEKRRDDRLAAMGYRVFRVTWKQLFLASTFEEIGRIVRERSLAMERNH</sequence>
<dbReference type="InterPro" id="IPR011335">
    <property type="entry name" value="Restrct_endonuc-II-like"/>
</dbReference>
<organism evidence="1 2">
    <name type="scientific">Brevibacterium ammoniilyticum</name>
    <dbReference type="NCBI Taxonomy" id="1046555"/>
    <lineage>
        <taxon>Bacteria</taxon>
        <taxon>Bacillati</taxon>
        <taxon>Actinomycetota</taxon>
        <taxon>Actinomycetes</taxon>
        <taxon>Micrococcales</taxon>
        <taxon>Brevibacteriaceae</taxon>
        <taxon>Brevibacterium</taxon>
    </lineage>
</organism>
<evidence type="ECO:0000313" key="1">
    <source>
        <dbReference type="EMBL" id="GAA5341119.1"/>
    </source>
</evidence>
<accession>A0ABP9U461</accession>
<dbReference type="SUPFAM" id="SSF52980">
    <property type="entry name" value="Restriction endonuclease-like"/>
    <property type="match status" value="1"/>
</dbReference>
<protein>
    <recommendedName>
        <fullName evidence="3">DUF559 domain-containing protein</fullName>
    </recommendedName>
</protein>
<evidence type="ECO:0000313" key="2">
    <source>
        <dbReference type="Proteomes" id="UP001498935"/>
    </source>
</evidence>
<comment type="caution">
    <text evidence="1">The sequence shown here is derived from an EMBL/GenBank/DDBJ whole genome shotgun (WGS) entry which is preliminary data.</text>
</comment>
<dbReference type="RefSeq" id="WP_342038291.1">
    <property type="nucleotide sequence ID" value="NZ_BAABBK010000007.1"/>
</dbReference>